<evidence type="ECO:0000256" key="2">
    <source>
        <dbReference type="ARBA" id="ARBA00023125"/>
    </source>
</evidence>
<dbReference type="PANTHER" id="PTHR30136:SF24">
    <property type="entry name" value="HTH-TYPE TRANSCRIPTIONAL REPRESSOR ALLR"/>
    <property type="match status" value="1"/>
</dbReference>
<evidence type="ECO:0000259" key="4">
    <source>
        <dbReference type="PROSITE" id="PS51077"/>
    </source>
</evidence>
<evidence type="ECO:0000256" key="1">
    <source>
        <dbReference type="ARBA" id="ARBA00023015"/>
    </source>
</evidence>
<sequence>MLKLFGLLEATAGHKDGRPLAELAAEVGLAKPTAHRILKTLVALGYMERVGNGVYRQTQRIRRLVSDADDRRLVRAADKPLRDLWERSGETVNLGTLRQGKIVYLTVLESRQPLRRTVSPTMTDPFACTALGRAIAAYLPDERLAYLLKTTPLEKRTPHTVVDQTALKKLIAATKVTGVATEEDETDLGVMCVGAPVFDRSGVAAAVSLSAPTARATAASRERWAEWVKATAEQITARLTQPAED</sequence>
<dbReference type="Pfam" id="PF09339">
    <property type="entry name" value="HTH_IclR"/>
    <property type="match status" value="1"/>
</dbReference>
<keyword evidence="2" id="KW-0238">DNA-binding</keyword>
<dbReference type="InterPro" id="IPR014757">
    <property type="entry name" value="Tscrpt_reg_IclR_C"/>
</dbReference>
<evidence type="ECO:0000256" key="3">
    <source>
        <dbReference type="ARBA" id="ARBA00023163"/>
    </source>
</evidence>
<dbReference type="GO" id="GO:0045892">
    <property type="term" value="P:negative regulation of DNA-templated transcription"/>
    <property type="evidence" value="ECO:0007669"/>
    <property type="project" value="TreeGrafter"/>
</dbReference>
<evidence type="ECO:0000313" key="6">
    <source>
        <dbReference type="EMBL" id="OWK43902.1"/>
    </source>
</evidence>
<dbReference type="SMART" id="SM00346">
    <property type="entry name" value="HTH_ICLR"/>
    <property type="match status" value="1"/>
</dbReference>
<dbReference type="Gene3D" id="1.10.10.10">
    <property type="entry name" value="Winged helix-like DNA-binding domain superfamily/Winged helix DNA-binding domain"/>
    <property type="match status" value="1"/>
</dbReference>
<protein>
    <submittedName>
        <fullName evidence="6">Transcriptional regulator, IclR family</fullName>
    </submittedName>
</protein>
<dbReference type="SUPFAM" id="SSF46785">
    <property type="entry name" value="Winged helix' DNA-binding domain"/>
    <property type="match status" value="1"/>
</dbReference>
<evidence type="ECO:0000313" key="7">
    <source>
        <dbReference type="Proteomes" id="UP000214646"/>
    </source>
</evidence>
<proteinExistence type="predicted"/>
<name>A0A225DR78_9BACT</name>
<organism evidence="6 7">
    <name type="scientific">Fimbriiglobus ruber</name>
    <dbReference type="NCBI Taxonomy" id="1908690"/>
    <lineage>
        <taxon>Bacteria</taxon>
        <taxon>Pseudomonadati</taxon>
        <taxon>Planctomycetota</taxon>
        <taxon>Planctomycetia</taxon>
        <taxon>Gemmatales</taxon>
        <taxon>Gemmataceae</taxon>
        <taxon>Fimbriiglobus</taxon>
    </lineage>
</organism>
<dbReference type="Pfam" id="PF01614">
    <property type="entry name" value="IclR_C"/>
    <property type="match status" value="1"/>
</dbReference>
<dbReference type="InterPro" id="IPR036388">
    <property type="entry name" value="WH-like_DNA-bd_sf"/>
</dbReference>
<reference evidence="7" key="1">
    <citation type="submission" date="2017-06" db="EMBL/GenBank/DDBJ databases">
        <title>Genome analysis of Fimbriiglobus ruber SP5, the first member of the order Planctomycetales with confirmed chitinolytic capability.</title>
        <authorList>
            <person name="Ravin N.V."/>
            <person name="Rakitin A.L."/>
            <person name="Ivanova A.A."/>
            <person name="Beletsky A.V."/>
            <person name="Kulichevskaya I.S."/>
            <person name="Mardanov A.V."/>
            <person name="Dedysh S.N."/>
        </authorList>
    </citation>
    <scope>NUCLEOTIDE SEQUENCE [LARGE SCALE GENOMIC DNA]</scope>
    <source>
        <strain evidence="7">SP5</strain>
    </source>
</reference>
<dbReference type="SUPFAM" id="SSF55781">
    <property type="entry name" value="GAF domain-like"/>
    <property type="match status" value="1"/>
</dbReference>
<dbReference type="PROSITE" id="PS51077">
    <property type="entry name" value="HTH_ICLR"/>
    <property type="match status" value="1"/>
</dbReference>
<dbReference type="InterPro" id="IPR036390">
    <property type="entry name" value="WH_DNA-bd_sf"/>
</dbReference>
<dbReference type="InterPro" id="IPR050707">
    <property type="entry name" value="HTH_MetabolicPath_Reg"/>
</dbReference>
<dbReference type="GO" id="GO:0003677">
    <property type="term" value="F:DNA binding"/>
    <property type="evidence" value="ECO:0007669"/>
    <property type="project" value="UniProtKB-KW"/>
</dbReference>
<keyword evidence="1" id="KW-0805">Transcription regulation</keyword>
<accession>A0A225DR78</accession>
<keyword evidence="3" id="KW-0804">Transcription</keyword>
<dbReference type="PANTHER" id="PTHR30136">
    <property type="entry name" value="HELIX-TURN-HELIX TRANSCRIPTIONAL REGULATOR, ICLR FAMILY"/>
    <property type="match status" value="1"/>
</dbReference>
<dbReference type="EMBL" id="NIDE01000004">
    <property type="protein sequence ID" value="OWK43902.1"/>
    <property type="molecule type" value="Genomic_DNA"/>
</dbReference>
<dbReference type="GO" id="GO:0003700">
    <property type="term" value="F:DNA-binding transcription factor activity"/>
    <property type="evidence" value="ECO:0007669"/>
    <property type="project" value="TreeGrafter"/>
</dbReference>
<feature type="domain" description="IclR-ED" evidence="5">
    <location>
        <begin position="60"/>
        <end position="241"/>
    </location>
</feature>
<dbReference type="InterPro" id="IPR029016">
    <property type="entry name" value="GAF-like_dom_sf"/>
</dbReference>
<comment type="caution">
    <text evidence="6">The sequence shown here is derived from an EMBL/GenBank/DDBJ whole genome shotgun (WGS) entry which is preliminary data.</text>
</comment>
<gene>
    <name evidence="6" type="ORF">FRUB_03501</name>
</gene>
<feature type="domain" description="HTH iclR-type" evidence="4">
    <location>
        <begin position="1"/>
        <end position="59"/>
    </location>
</feature>
<dbReference type="InterPro" id="IPR005471">
    <property type="entry name" value="Tscrpt_reg_IclR_N"/>
</dbReference>
<dbReference type="Proteomes" id="UP000214646">
    <property type="component" value="Unassembled WGS sequence"/>
</dbReference>
<dbReference type="Gene3D" id="3.30.450.40">
    <property type="match status" value="1"/>
</dbReference>
<keyword evidence="7" id="KW-1185">Reference proteome</keyword>
<dbReference type="AlphaFoldDB" id="A0A225DR78"/>
<dbReference type="PROSITE" id="PS51078">
    <property type="entry name" value="ICLR_ED"/>
    <property type="match status" value="1"/>
</dbReference>
<evidence type="ECO:0000259" key="5">
    <source>
        <dbReference type="PROSITE" id="PS51078"/>
    </source>
</evidence>
<dbReference type="OrthoDB" id="9791752at2"/>